<reference evidence="2" key="1">
    <citation type="submission" date="2014-02" db="EMBL/GenBank/DDBJ databases">
        <title>The Genome Sequence of Trichophyton rubrum (morphotype fischeri) CBS 288.86.</title>
        <authorList>
            <consortium name="The Broad Institute Genomics Platform"/>
            <person name="Cuomo C.A."/>
            <person name="White T.C."/>
            <person name="Graser Y."/>
            <person name="Martinez-Rossi N."/>
            <person name="Heitman J."/>
            <person name="Young S.K."/>
            <person name="Zeng Q."/>
            <person name="Gargeya S."/>
            <person name="Abouelleil A."/>
            <person name="Alvarado L."/>
            <person name="Chapman S.B."/>
            <person name="Gainer-Dewar J."/>
            <person name="Goldberg J."/>
            <person name="Griggs A."/>
            <person name="Gujja S."/>
            <person name="Hansen M."/>
            <person name="Howarth C."/>
            <person name="Imamovic A."/>
            <person name="Larimer J."/>
            <person name="Martinez D."/>
            <person name="Murphy C."/>
            <person name="Pearson M.D."/>
            <person name="Persinoti G."/>
            <person name="Poon T."/>
            <person name="Priest M."/>
            <person name="Roberts A.D."/>
            <person name="Saif S."/>
            <person name="Shea T.D."/>
            <person name="Sykes S.N."/>
            <person name="Wortman J."/>
            <person name="Nusbaum C."/>
            <person name="Birren B."/>
        </authorList>
    </citation>
    <scope>NUCLEOTIDE SEQUENCE [LARGE SCALE GENOMIC DNA]</scope>
    <source>
        <strain evidence="2">CBS 288.86</strain>
    </source>
</reference>
<dbReference type="AlphaFoldDB" id="A0A022WE21"/>
<dbReference type="HOGENOM" id="CLU_1807614_0_0_1"/>
<evidence type="ECO:0000256" key="1">
    <source>
        <dbReference type="SAM" id="MobiDB-lite"/>
    </source>
</evidence>
<name>A0A022WE21_TRIRU</name>
<sequence>MLWHSRDWSPLQRPNRCQNKEPTWDIWNEASYPKDEAGPEEQQSGEAKEQPRRPSVLRLPTAYPPMGQSEALGERSMVNGIFWARRKGVLKQAGSAGEREPRVRDATIQADGGCSGLSATAAAVRLSMTTDSLYFPVTQCRNR</sequence>
<accession>A0A022WE21</accession>
<dbReference type="EMBL" id="KK207721">
    <property type="protein sequence ID" value="EZF56348.1"/>
    <property type="molecule type" value="Genomic_DNA"/>
</dbReference>
<proteinExistence type="predicted"/>
<gene>
    <name evidence="2" type="ORF">H103_01212</name>
</gene>
<evidence type="ECO:0000313" key="2">
    <source>
        <dbReference type="EMBL" id="EZF56348.1"/>
    </source>
</evidence>
<dbReference type="Proteomes" id="UP000023758">
    <property type="component" value="Unassembled WGS sequence"/>
</dbReference>
<feature type="region of interest" description="Disordered" evidence="1">
    <location>
        <begin position="1"/>
        <end position="71"/>
    </location>
</feature>
<protein>
    <submittedName>
        <fullName evidence="2">Uncharacterized protein</fullName>
    </submittedName>
</protein>
<organism evidence="2">
    <name type="scientific">Trichophyton rubrum CBS 288.86</name>
    <dbReference type="NCBI Taxonomy" id="1215330"/>
    <lineage>
        <taxon>Eukaryota</taxon>
        <taxon>Fungi</taxon>
        <taxon>Dikarya</taxon>
        <taxon>Ascomycota</taxon>
        <taxon>Pezizomycotina</taxon>
        <taxon>Eurotiomycetes</taxon>
        <taxon>Eurotiomycetidae</taxon>
        <taxon>Onygenales</taxon>
        <taxon>Arthrodermataceae</taxon>
        <taxon>Trichophyton</taxon>
    </lineage>
</organism>